<proteinExistence type="predicted"/>
<gene>
    <name evidence="1" type="ORF">SLS59_001309</name>
</gene>
<keyword evidence="2" id="KW-1185">Reference proteome</keyword>
<evidence type="ECO:0000313" key="1">
    <source>
        <dbReference type="EMBL" id="KAL1609798.1"/>
    </source>
</evidence>
<dbReference type="Proteomes" id="UP001521222">
    <property type="component" value="Unassembled WGS sequence"/>
</dbReference>
<comment type="caution">
    <text evidence="1">The sequence shown here is derived from an EMBL/GenBank/DDBJ whole genome shotgun (WGS) entry which is preliminary data.</text>
</comment>
<organism evidence="1 2">
    <name type="scientific">Nothophoma quercina</name>
    <dbReference type="NCBI Taxonomy" id="749835"/>
    <lineage>
        <taxon>Eukaryota</taxon>
        <taxon>Fungi</taxon>
        <taxon>Dikarya</taxon>
        <taxon>Ascomycota</taxon>
        <taxon>Pezizomycotina</taxon>
        <taxon>Dothideomycetes</taxon>
        <taxon>Pleosporomycetidae</taxon>
        <taxon>Pleosporales</taxon>
        <taxon>Pleosporineae</taxon>
        <taxon>Didymellaceae</taxon>
        <taxon>Nothophoma</taxon>
    </lineage>
</organism>
<evidence type="ECO:0000313" key="2">
    <source>
        <dbReference type="Proteomes" id="UP001521222"/>
    </source>
</evidence>
<dbReference type="EMBL" id="JAKIXB020000003">
    <property type="protein sequence ID" value="KAL1609798.1"/>
    <property type="molecule type" value="Genomic_DNA"/>
</dbReference>
<name>A0ABR3RZW4_9PLEO</name>
<protein>
    <submittedName>
        <fullName evidence="1">Uncharacterized protein</fullName>
    </submittedName>
</protein>
<accession>A0ABR3RZW4</accession>
<reference evidence="1 2" key="1">
    <citation type="submission" date="2024-02" db="EMBL/GenBank/DDBJ databases">
        <title>De novo assembly and annotation of 12 fungi associated with fruit tree decline syndrome in Ontario, Canada.</title>
        <authorList>
            <person name="Sulman M."/>
            <person name="Ellouze W."/>
            <person name="Ilyukhin E."/>
        </authorList>
    </citation>
    <scope>NUCLEOTIDE SEQUENCE [LARGE SCALE GENOMIC DNA]</scope>
    <source>
        <strain evidence="1 2">M97-236</strain>
    </source>
</reference>
<sequence>MFPYSLEKVKTKVAKAIIDRLPFIHDVLTVVDLGTCIFDEECPQVDRGLRKAIITQVYSRMPQIMNDEAAWQEYSKNKAVMKALHVHMFYDALSVGHHTAATAPQCLSLTAAPTAMKRKRTS</sequence>